<organism evidence="5 6">
    <name type="scientific">Marinicrinis sediminis</name>
    <dbReference type="NCBI Taxonomy" id="1652465"/>
    <lineage>
        <taxon>Bacteria</taxon>
        <taxon>Bacillati</taxon>
        <taxon>Bacillota</taxon>
        <taxon>Bacilli</taxon>
        <taxon>Bacillales</taxon>
        <taxon>Paenibacillaceae</taxon>
    </lineage>
</organism>
<dbReference type="PROSITE" id="PS01124">
    <property type="entry name" value="HTH_ARAC_FAMILY_2"/>
    <property type="match status" value="1"/>
</dbReference>
<dbReference type="InterPro" id="IPR018062">
    <property type="entry name" value="HTH_AraC-typ_CS"/>
</dbReference>
<proteinExistence type="predicted"/>
<dbReference type="PANTHER" id="PTHR43280:SF28">
    <property type="entry name" value="HTH-TYPE TRANSCRIPTIONAL ACTIVATOR RHAS"/>
    <property type="match status" value="1"/>
</dbReference>
<dbReference type="Gene3D" id="2.60.120.10">
    <property type="entry name" value="Jelly Rolls"/>
    <property type="match status" value="1"/>
</dbReference>
<comment type="caution">
    <text evidence="5">The sequence shown here is derived from an EMBL/GenBank/DDBJ whole genome shotgun (WGS) entry which is preliminary data.</text>
</comment>
<dbReference type="SMART" id="SM00342">
    <property type="entry name" value="HTH_ARAC"/>
    <property type="match status" value="1"/>
</dbReference>
<dbReference type="Gene3D" id="1.10.10.60">
    <property type="entry name" value="Homeodomain-like"/>
    <property type="match status" value="2"/>
</dbReference>
<evidence type="ECO:0000259" key="4">
    <source>
        <dbReference type="PROSITE" id="PS01124"/>
    </source>
</evidence>
<dbReference type="Proteomes" id="UP001597497">
    <property type="component" value="Unassembled WGS sequence"/>
</dbReference>
<name>A0ABW5R5S4_9BACL</name>
<evidence type="ECO:0000313" key="6">
    <source>
        <dbReference type="Proteomes" id="UP001597497"/>
    </source>
</evidence>
<dbReference type="Pfam" id="PF12833">
    <property type="entry name" value="HTH_18"/>
    <property type="match status" value="1"/>
</dbReference>
<dbReference type="RefSeq" id="WP_379927676.1">
    <property type="nucleotide sequence ID" value="NZ_JBHUMM010000002.1"/>
</dbReference>
<dbReference type="PRINTS" id="PR00032">
    <property type="entry name" value="HTHARAC"/>
</dbReference>
<feature type="domain" description="HTH araC/xylS-type" evidence="4">
    <location>
        <begin position="181"/>
        <end position="280"/>
    </location>
</feature>
<evidence type="ECO:0000313" key="5">
    <source>
        <dbReference type="EMBL" id="MFD2670321.1"/>
    </source>
</evidence>
<reference evidence="6" key="1">
    <citation type="journal article" date="2019" name="Int. J. Syst. Evol. Microbiol.">
        <title>The Global Catalogue of Microorganisms (GCM) 10K type strain sequencing project: providing services to taxonomists for standard genome sequencing and annotation.</title>
        <authorList>
            <consortium name="The Broad Institute Genomics Platform"/>
            <consortium name="The Broad Institute Genome Sequencing Center for Infectious Disease"/>
            <person name="Wu L."/>
            <person name="Ma J."/>
        </authorList>
    </citation>
    <scope>NUCLEOTIDE SEQUENCE [LARGE SCALE GENOMIC DNA]</scope>
    <source>
        <strain evidence="6">KCTC 33676</strain>
    </source>
</reference>
<dbReference type="InterPro" id="IPR018060">
    <property type="entry name" value="HTH_AraC"/>
</dbReference>
<keyword evidence="1" id="KW-0805">Transcription regulation</keyword>
<evidence type="ECO:0000256" key="2">
    <source>
        <dbReference type="ARBA" id="ARBA00023125"/>
    </source>
</evidence>
<dbReference type="SUPFAM" id="SSF46689">
    <property type="entry name" value="Homeodomain-like"/>
    <property type="match status" value="2"/>
</dbReference>
<dbReference type="PANTHER" id="PTHR43280">
    <property type="entry name" value="ARAC-FAMILY TRANSCRIPTIONAL REGULATOR"/>
    <property type="match status" value="1"/>
</dbReference>
<dbReference type="EMBL" id="JBHUMM010000002">
    <property type="protein sequence ID" value="MFD2670321.1"/>
    <property type="molecule type" value="Genomic_DNA"/>
</dbReference>
<evidence type="ECO:0000256" key="1">
    <source>
        <dbReference type="ARBA" id="ARBA00023015"/>
    </source>
</evidence>
<dbReference type="InterPro" id="IPR003313">
    <property type="entry name" value="AraC-bd"/>
</dbReference>
<dbReference type="InterPro" id="IPR020449">
    <property type="entry name" value="Tscrpt_reg_AraC-type_HTH"/>
</dbReference>
<gene>
    <name evidence="5" type="ORF">ACFSUC_01715</name>
</gene>
<dbReference type="Pfam" id="PF02311">
    <property type="entry name" value="AraC_binding"/>
    <property type="match status" value="1"/>
</dbReference>
<dbReference type="SUPFAM" id="SSF51215">
    <property type="entry name" value="Regulatory protein AraC"/>
    <property type="match status" value="1"/>
</dbReference>
<dbReference type="InterPro" id="IPR037923">
    <property type="entry name" value="HTH-like"/>
</dbReference>
<dbReference type="PROSITE" id="PS00041">
    <property type="entry name" value="HTH_ARAC_FAMILY_1"/>
    <property type="match status" value="1"/>
</dbReference>
<sequence length="282" mass="33204">MTLWEPGIDTTNIFMKYMDDQPHPTQLHSHPNYEIYYFHRGQCSYLIGDQLYELKEGDLIIMHGLTLHCANIDPDQPYVRSVIHFNSTYVEDAIRAPFSLDVLMPFKQHRNARFRLTSEQQSELLPLLEKMNACNSQQDAVSRQRFHLAFFELLTLIYRFSDGHEQGDESRYSSVGLKQVQAIISYVEEMYREDIHLDDLAQALHVNKYYLSKRFKETTSLTIFEYLYQRRVNQAKILLHLNPELSITQISYEVGFKHPAHFSRVFKSLSGQTPQAYRKQPE</sequence>
<keyword evidence="3" id="KW-0804">Transcription</keyword>
<accession>A0ABW5R5S4</accession>
<evidence type="ECO:0000256" key="3">
    <source>
        <dbReference type="ARBA" id="ARBA00023163"/>
    </source>
</evidence>
<keyword evidence="2" id="KW-0238">DNA-binding</keyword>
<dbReference type="InterPro" id="IPR009057">
    <property type="entry name" value="Homeodomain-like_sf"/>
</dbReference>
<dbReference type="InterPro" id="IPR014710">
    <property type="entry name" value="RmlC-like_jellyroll"/>
</dbReference>
<keyword evidence="6" id="KW-1185">Reference proteome</keyword>
<protein>
    <submittedName>
        <fullName evidence="5">AraC family transcriptional regulator</fullName>
    </submittedName>
</protein>